<feature type="transmembrane region" description="Helical" evidence="1">
    <location>
        <begin position="67"/>
        <end position="89"/>
    </location>
</feature>
<dbReference type="AlphaFoldDB" id="A0A166EKK0"/>
<keyword evidence="1" id="KW-0812">Transmembrane</keyword>
<accession>A0A166EKK0</accession>
<dbReference type="EMBL" id="KV417600">
    <property type="protein sequence ID" value="KZP15856.1"/>
    <property type="molecule type" value="Genomic_DNA"/>
</dbReference>
<feature type="transmembrane region" description="Helical" evidence="1">
    <location>
        <begin position="231"/>
        <end position="249"/>
    </location>
</feature>
<dbReference type="Proteomes" id="UP000076532">
    <property type="component" value="Unassembled WGS sequence"/>
</dbReference>
<protein>
    <submittedName>
        <fullName evidence="2">Uncharacterized protein</fullName>
    </submittedName>
</protein>
<gene>
    <name evidence="2" type="ORF">FIBSPDRAFT_1047913</name>
</gene>
<name>A0A166EKK0_9AGAM</name>
<reference evidence="2 3" key="1">
    <citation type="journal article" date="2016" name="Mol. Biol. Evol.">
        <title>Comparative Genomics of Early-Diverging Mushroom-Forming Fungi Provides Insights into the Origins of Lignocellulose Decay Capabilities.</title>
        <authorList>
            <person name="Nagy L.G."/>
            <person name="Riley R."/>
            <person name="Tritt A."/>
            <person name="Adam C."/>
            <person name="Daum C."/>
            <person name="Floudas D."/>
            <person name="Sun H."/>
            <person name="Yadav J.S."/>
            <person name="Pangilinan J."/>
            <person name="Larsson K.H."/>
            <person name="Matsuura K."/>
            <person name="Barry K."/>
            <person name="Labutti K."/>
            <person name="Kuo R."/>
            <person name="Ohm R.A."/>
            <person name="Bhattacharya S.S."/>
            <person name="Shirouzu T."/>
            <person name="Yoshinaga Y."/>
            <person name="Martin F.M."/>
            <person name="Grigoriev I.V."/>
            <person name="Hibbett D.S."/>
        </authorList>
    </citation>
    <scope>NUCLEOTIDE SEQUENCE [LARGE SCALE GENOMIC DNA]</scope>
    <source>
        <strain evidence="2 3">CBS 109695</strain>
    </source>
</reference>
<feature type="transmembrane region" description="Helical" evidence="1">
    <location>
        <begin position="142"/>
        <end position="164"/>
    </location>
</feature>
<keyword evidence="3" id="KW-1185">Reference proteome</keyword>
<organism evidence="2 3">
    <name type="scientific">Athelia psychrophila</name>
    <dbReference type="NCBI Taxonomy" id="1759441"/>
    <lineage>
        <taxon>Eukaryota</taxon>
        <taxon>Fungi</taxon>
        <taxon>Dikarya</taxon>
        <taxon>Basidiomycota</taxon>
        <taxon>Agaricomycotina</taxon>
        <taxon>Agaricomycetes</taxon>
        <taxon>Agaricomycetidae</taxon>
        <taxon>Atheliales</taxon>
        <taxon>Atheliaceae</taxon>
        <taxon>Athelia</taxon>
    </lineage>
</organism>
<keyword evidence="1" id="KW-0472">Membrane</keyword>
<feature type="transmembrane region" description="Helical" evidence="1">
    <location>
        <begin position="204"/>
        <end position="225"/>
    </location>
</feature>
<evidence type="ECO:0000313" key="3">
    <source>
        <dbReference type="Proteomes" id="UP000076532"/>
    </source>
</evidence>
<feature type="transmembrane region" description="Helical" evidence="1">
    <location>
        <begin position="101"/>
        <end position="122"/>
    </location>
</feature>
<sequence length="295" mass="33041">MSTICSTVIYQLYTYDWLLSVSEEYEILSKAGLSKSNMVYFLSRIGEFGHQLTNALLLFVSMERCDFLTGILGTCSTVSVVSTSFLFLLRVRAVYLNSKFITILFGTFWLVTALLNVLQATSLHGEIIPGTQMCTYLESEHFIIPSITTFVAGFINDTLIFLAITFRLSTDARTDETWRSRFLSVVKGKGLYRLSRSLLISGQVYYLAVIIFFSANLVVMVSPSIPTVDHFLTITTLLGFTNMMACRVFRGVALGMMEDYPATGLSSTRIDAAMQLDIFPSAPHYKSDMAKHRVL</sequence>
<evidence type="ECO:0000256" key="1">
    <source>
        <dbReference type="SAM" id="Phobius"/>
    </source>
</evidence>
<evidence type="ECO:0000313" key="2">
    <source>
        <dbReference type="EMBL" id="KZP15856.1"/>
    </source>
</evidence>
<keyword evidence="1" id="KW-1133">Transmembrane helix</keyword>
<proteinExistence type="predicted"/>